<evidence type="ECO:0000259" key="1">
    <source>
        <dbReference type="Pfam" id="PF09361"/>
    </source>
</evidence>
<dbReference type="AlphaFoldDB" id="A0A318KUD9"/>
<proteinExistence type="predicted"/>
<feature type="domain" description="Phasin" evidence="1">
    <location>
        <begin position="6"/>
        <end position="105"/>
    </location>
</feature>
<dbReference type="InterPro" id="IPR018968">
    <property type="entry name" value="Phasin"/>
</dbReference>
<dbReference type="Pfam" id="PF09361">
    <property type="entry name" value="Phasin_2"/>
    <property type="match status" value="1"/>
</dbReference>
<comment type="caution">
    <text evidence="2">The sequence shown here is derived from an EMBL/GenBank/DDBJ whole genome shotgun (WGS) entry which is preliminary data.</text>
</comment>
<dbReference type="RefSeq" id="WP_110389562.1">
    <property type="nucleotide sequence ID" value="NZ_QJKI01000002.1"/>
</dbReference>
<keyword evidence="3" id="KW-1185">Reference proteome</keyword>
<evidence type="ECO:0000313" key="3">
    <source>
        <dbReference type="Proteomes" id="UP000247555"/>
    </source>
</evidence>
<dbReference type="NCBIfam" id="TIGR01841">
    <property type="entry name" value="phasin"/>
    <property type="match status" value="1"/>
</dbReference>
<dbReference type="InterPro" id="IPR010127">
    <property type="entry name" value="Phasin_subfam-1"/>
</dbReference>
<organism evidence="2 3">
    <name type="scientific">Rivihabitans pingtungensis</name>
    <dbReference type="NCBI Taxonomy" id="1054498"/>
    <lineage>
        <taxon>Bacteria</taxon>
        <taxon>Pseudomonadati</taxon>
        <taxon>Pseudomonadota</taxon>
        <taxon>Betaproteobacteria</taxon>
        <taxon>Neisseriales</taxon>
        <taxon>Aquaspirillaceae</taxon>
        <taxon>Rivihabitans</taxon>
    </lineage>
</organism>
<dbReference type="Proteomes" id="UP000247555">
    <property type="component" value="Unassembled WGS sequence"/>
</dbReference>
<dbReference type="EMBL" id="QJKI01000002">
    <property type="protein sequence ID" value="PXX81249.1"/>
    <property type="molecule type" value="Genomic_DNA"/>
</dbReference>
<evidence type="ECO:0000313" key="2">
    <source>
        <dbReference type="EMBL" id="PXX81249.1"/>
    </source>
</evidence>
<dbReference type="OrthoDB" id="5298576at2"/>
<accession>A0A318KUD9</accession>
<gene>
    <name evidence="2" type="ORF">DFR34_10284</name>
</gene>
<name>A0A318KUD9_9NEIS</name>
<protein>
    <submittedName>
        <fullName evidence="2">Phasin family protein</fullName>
    </submittedName>
</protein>
<sequence length="187" mass="19798">MFNNNEQLKSLSQAQFDKAVRLSNIVLASAERFANLHLELSKKLLADQAATTKALVELKDPKAVLEYQASLAQPGIDQAFSVARSVYDAALQTQTDIQSFVEEQVLEFNKQLCANLDKVTKNAPAGSEVAINAVKNMLTSATAAYDNVTRTAKKVGTELAEAGVEAAANSAKAASAAVARTAAAAKK</sequence>
<reference evidence="2 3" key="1">
    <citation type="submission" date="2018-05" db="EMBL/GenBank/DDBJ databases">
        <title>Genomic Encyclopedia of Type Strains, Phase IV (KMG-IV): sequencing the most valuable type-strain genomes for metagenomic binning, comparative biology and taxonomic classification.</title>
        <authorList>
            <person name="Goeker M."/>
        </authorList>
    </citation>
    <scope>NUCLEOTIDE SEQUENCE [LARGE SCALE GENOMIC DNA]</scope>
    <source>
        <strain evidence="2 3">DSM 29661</strain>
    </source>
</reference>